<evidence type="ECO:0000313" key="3">
    <source>
        <dbReference type="Proteomes" id="UP000039865"/>
    </source>
</evidence>
<keyword evidence="3" id="KW-1185">Reference proteome</keyword>
<name>A0A077ZX07_STYLE</name>
<feature type="region of interest" description="Disordered" evidence="1">
    <location>
        <begin position="81"/>
        <end position="110"/>
    </location>
</feature>
<dbReference type="EMBL" id="CCKQ01003323">
    <property type="protein sequence ID" value="CDW74446.1"/>
    <property type="molecule type" value="Genomic_DNA"/>
</dbReference>
<dbReference type="Proteomes" id="UP000039865">
    <property type="component" value="Unassembled WGS sequence"/>
</dbReference>
<reference evidence="2 3" key="1">
    <citation type="submission" date="2014-06" db="EMBL/GenBank/DDBJ databases">
        <authorList>
            <person name="Swart Estienne"/>
        </authorList>
    </citation>
    <scope>NUCLEOTIDE SEQUENCE [LARGE SCALE GENOMIC DNA]</scope>
    <source>
        <strain evidence="2 3">130c</strain>
    </source>
</reference>
<organism evidence="2 3">
    <name type="scientific">Stylonychia lemnae</name>
    <name type="common">Ciliate</name>
    <dbReference type="NCBI Taxonomy" id="5949"/>
    <lineage>
        <taxon>Eukaryota</taxon>
        <taxon>Sar</taxon>
        <taxon>Alveolata</taxon>
        <taxon>Ciliophora</taxon>
        <taxon>Intramacronucleata</taxon>
        <taxon>Spirotrichea</taxon>
        <taxon>Stichotrichia</taxon>
        <taxon>Sporadotrichida</taxon>
        <taxon>Oxytrichidae</taxon>
        <taxon>Stylonychinae</taxon>
        <taxon>Stylonychia</taxon>
    </lineage>
</organism>
<dbReference type="InParanoid" id="A0A077ZX07"/>
<sequence length="610" mass="71987">MSSFQNIANATSNTQRLPPHFPKQGIFNDTVSSMEDDVQSAITNNRNSSKKRVKKSVTFQVYTAKNLNNIKQKREELQNQLDNFSRERSLSNTTRRENNTTKSNANLNISNNQIQNSTFSNLPQFQIQTLTSEINISNQKETMDNPLSNRSSLNQRVSVLPIEEIKENTFGIKGVNHLLAQQELTNNQQQQLNDDDYNPSYLVLSNPFSQQIKSSINSNTQNLQSHSQILSPNSNQNLQMSKLLRSGMTQALNRMEYDGQFIGNALKSTIRERQSGVKTEQFQSLNSSPTNQNQLAMSIDKLQLQHLRKSNQSYQSPPEIVCYKEKFTFQNLSQLVQSIENTVEKQNCSDIIQSFDILAEYSWRINQKILRQTARCNFYLIKRYMGHLKYAMRAIKYKRYLIEKANKFRQQKVKTFKKILWRKIRKILIIEKRWLQKVQKEFQLQQIDQMIMAWRLFVKYKKAKRNHRLTIYYYFMRRLQDKVDKRYSNISKIQDQLNRYKLKRIVQGMKSFVRYSKKKRQNLRKMLIFRSKALIRNGFENFRCNKQQQKTIKQDVLLKQAIIDKNEFFTVQVSMKSGLIDNPMNFQNKDKTTGKFNITKHNVMNINIIN</sequence>
<accession>A0A077ZX07</accession>
<feature type="compositionally biased region" description="Polar residues" evidence="1">
    <location>
        <begin position="1"/>
        <end position="16"/>
    </location>
</feature>
<feature type="region of interest" description="Disordered" evidence="1">
    <location>
        <begin position="1"/>
        <end position="22"/>
    </location>
</feature>
<evidence type="ECO:0000256" key="1">
    <source>
        <dbReference type="SAM" id="MobiDB-lite"/>
    </source>
</evidence>
<gene>
    <name evidence="2" type="primary">Contig7470.g7980</name>
    <name evidence="2" type="ORF">STYLEM_3425</name>
</gene>
<protein>
    <submittedName>
        <fullName evidence="2">Uncharacterized protein</fullName>
    </submittedName>
</protein>
<proteinExistence type="predicted"/>
<evidence type="ECO:0000313" key="2">
    <source>
        <dbReference type="EMBL" id="CDW74446.1"/>
    </source>
</evidence>
<feature type="compositionally biased region" description="Basic and acidic residues" evidence="1">
    <location>
        <begin position="84"/>
        <end position="99"/>
    </location>
</feature>
<dbReference type="AlphaFoldDB" id="A0A077ZX07"/>